<dbReference type="GO" id="GO:0016594">
    <property type="term" value="F:glycine binding"/>
    <property type="evidence" value="ECO:0007669"/>
    <property type="project" value="TreeGrafter"/>
</dbReference>
<reference evidence="5 6" key="1">
    <citation type="journal article" date="2016" name="Nat. Commun.">
        <title>Thousands of microbial genomes shed light on interconnected biogeochemical processes in an aquifer system.</title>
        <authorList>
            <person name="Anantharaman K."/>
            <person name="Brown C.T."/>
            <person name="Hug L.A."/>
            <person name="Sharon I."/>
            <person name="Castelle C.J."/>
            <person name="Probst A.J."/>
            <person name="Thomas B.C."/>
            <person name="Singh A."/>
            <person name="Wilkins M.J."/>
            <person name="Karaoz U."/>
            <person name="Brodie E.L."/>
            <person name="Williams K.H."/>
            <person name="Hubbard S.S."/>
            <person name="Banfield J.F."/>
        </authorList>
    </citation>
    <scope>NUCLEOTIDE SEQUENCE [LARGE SCALE GENOMIC DNA]</scope>
</reference>
<dbReference type="GO" id="GO:0017174">
    <property type="term" value="F:glycine N-methyltransferase activity"/>
    <property type="evidence" value="ECO:0007669"/>
    <property type="project" value="InterPro"/>
</dbReference>
<dbReference type="GO" id="GO:0032259">
    <property type="term" value="P:methylation"/>
    <property type="evidence" value="ECO:0007669"/>
    <property type="project" value="UniProtKB-KW"/>
</dbReference>
<dbReference type="GO" id="GO:1904047">
    <property type="term" value="F:S-adenosyl-L-methionine binding"/>
    <property type="evidence" value="ECO:0007669"/>
    <property type="project" value="TreeGrafter"/>
</dbReference>
<name>A0A1G1Y7I4_9BACT</name>
<dbReference type="PANTHER" id="PTHR16458">
    <property type="entry name" value="GLYCINE N-METHYLTRANSFERASE"/>
    <property type="match status" value="1"/>
</dbReference>
<evidence type="ECO:0000313" key="5">
    <source>
        <dbReference type="EMBL" id="OGY48292.1"/>
    </source>
</evidence>
<dbReference type="Gene3D" id="2.20.25.110">
    <property type="entry name" value="S-adenosyl-L-methionine-dependent methyltransferases"/>
    <property type="match status" value="1"/>
</dbReference>
<sequence>MKKQPWWKITFRETYRTTFDEIYSAKRGEKEVAFLIQSLRLKKGSRILDLACGQGRHAIPLARHGMKVTGVDWSAPLLQLARHRGKIAGTDVLFIKKDMRTYRTAGKYDTVLILGNSFGYFSDRENEQVLSNIAASLKTGGRLVLDLANTPGMLYEGITTKSTQKIKKGSITTRVLNFNPETFQATLRWQFLQNKKKVSFTGTLRLYTPPEINHLLAERNLIVKKTYGSFTKKPYNITTKRYLIVAQKI</sequence>
<dbReference type="GO" id="GO:1901052">
    <property type="term" value="P:sarcosine metabolic process"/>
    <property type="evidence" value="ECO:0007669"/>
    <property type="project" value="TreeGrafter"/>
</dbReference>
<dbReference type="InterPro" id="IPR029063">
    <property type="entry name" value="SAM-dependent_MTases_sf"/>
</dbReference>
<dbReference type="GO" id="GO:0051289">
    <property type="term" value="P:protein homotetramerization"/>
    <property type="evidence" value="ECO:0007669"/>
    <property type="project" value="TreeGrafter"/>
</dbReference>
<evidence type="ECO:0000256" key="2">
    <source>
        <dbReference type="ARBA" id="ARBA00022679"/>
    </source>
</evidence>
<dbReference type="Proteomes" id="UP000178385">
    <property type="component" value="Unassembled WGS sequence"/>
</dbReference>
<evidence type="ECO:0000259" key="4">
    <source>
        <dbReference type="Pfam" id="PF13649"/>
    </source>
</evidence>
<dbReference type="Gene3D" id="3.40.50.150">
    <property type="entry name" value="Vaccinia Virus protein VP39"/>
    <property type="match status" value="1"/>
</dbReference>
<organism evidence="5 6">
    <name type="scientific">Candidatus Buchananbacteria bacterium RIFCSPHIGHO2_01_FULL_47_11b</name>
    <dbReference type="NCBI Taxonomy" id="1797537"/>
    <lineage>
        <taxon>Bacteria</taxon>
        <taxon>Candidatus Buchananiibacteriota</taxon>
    </lineage>
</organism>
<keyword evidence="1" id="KW-0489">Methyltransferase</keyword>
<evidence type="ECO:0000256" key="1">
    <source>
        <dbReference type="ARBA" id="ARBA00022603"/>
    </source>
</evidence>
<keyword evidence="2" id="KW-0808">Transferase</keyword>
<dbReference type="PANTHER" id="PTHR16458:SF2">
    <property type="entry name" value="GLYCINE N-METHYLTRANSFERASE"/>
    <property type="match status" value="1"/>
</dbReference>
<dbReference type="EMBL" id="MHIG01000001">
    <property type="protein sequence ID" value="OGY48292.1"/>
    <property type="molecule type" value="Genomic_DNA"/>
</dbReference>
<dbReference type="CDD" id="cd02440">
    <property type="entry name" value="AdoMet_MTases"/>
    <property type="match status" value="1"/>
</dbReference>
<dbReference type="GO" id="GO:0046498">
    <property type="term" value="P:S-adenosylhomocysteine metabolic process"/>
    <property type="evidence" value="ECO:0007669"/>
    <property type="project" value="TreeGrafter"/>
</dbReference>
<feature type="domain" description="Methyltransferase" evidence="4">
    <location>
        <begin position="47"/>
        <end position="141"/>
    </location>
</feature>
<keyword evidence="3" id="KW-0949">S-adenosyl-L-methionine</keyword>
<dbReference type="InterPro" id="IPR041698">
    <property type="entry name" value="Methyltransf_25"/>
</dbReference>
<protein>
    <recommendedName>
        <fullName evidence="4">Methyltransferase domain-containing protein</fullName>
    </recommendedName>
</protein>
<dbReference type="GO" id="GO:0046500">
    <property type="term" value="P:S-adenosylmethionine metabolic process"/>
    <property type="evidence" value="ECO:0007669"/>
    <property type="project" value="TreeGrafter"/>
</dbReference>
<dbReference type="InterPro" id="IPR014369">
    <property type="entry name" value="Gly/Sar_N_MeTrfase"/>
</dbReference>
<dbReference type="GO" id="GO:0005829">
    <property type="term" value="C:cytosol"/>
    <property type="evidence" value="ECO:0007669"/>
    <property type="project" value="TreeGrafter"/>
</dbReference>
<evidence type="ECO:0000256" key="3">
    <source>
        <dbReference type="ARBA" id="ARBA00022691"/>
    </source>
</evidence>
<proteinExistence type="predicted"/>
<evidence type="ECO:0000313" key="6">
    <source>
        <dbReference type="Proteomes" id="UP000178385"/>
    </source>
</evidence>
<gene>
    <name evidence="5" type="ORF">A2840_02045</name>
</gene>
<dbReference type="GO" id="GO:0006730">
    <property type="term" value="P:one-carbon metabolic process"/>
    <property type="evidence" value="ECO:0007669"/>
    <property type="project" value="TreeGrafter"/>
</dbReference>
<dbReference type="PROSITE" id="PS50007">
    <property type="entry name" value="PIPLC_X_DOMAIN"/>
    <property type="match status" value="1"/>
</dbReference>
<dbReference type="AlphaFoldDB" id="A0A1G1Y7I4"/>
<dbReference type="SUPFAM" id="SSF53335">
    <property type="entry name" value="S-adenosyl-L-methionine-dependent methyltransferases"/>
    <property type="match status" value="1"/>
</dbReference>
<dbReference type="GO" id="GO:0042802">
    <property type="term" value="F:identical protein binding"/>
    <property type="evidence" value="ECO:0007669"/>
    <property type="project" value="TreeGrafter"/>
</dbReference>
<dbReference type="GO" id="GO:0006111">
    <property type="term" value="P:regulation of gluconeogenesis"/>
    <property type="evidence" value="ECO:0007669"/>
    <property type="project" value="TreeGrafter"/>
</dbReference>
<comment type="caution">
    <text evidence="5">The sequence shown here is derived from an EMBL/GenBank/DDBJ whole genome shotgun (WGS) entry which is preliminary data.</text>
</comment>
<dbReference type="Pfam" id="PF13649">
    <property type="entry name" value="Methyltransf_25"/>
    <property type="match status" value="1"/>
</dbReference>
<accession>A0A1G1Y7I4</accession>